<protein>
    <submittedName>
        <fullName evidence="2">Uncharacterized protein</fullName>
    </submittedName>
</protein>
<name>A0A1V6QZ48_9EURO</name>
<feature type="compositionally biased region" description="Low complexity" evidence="1">
    <location>
        <begin position="71"/>
        <end position="86"/>
    </location>
</feature>
<organism evidence="2 3">
    <name type="scientific">Penicillium solitum</name>
    <dbReference type="NCBI Taxonomy" id="60172"/>
    <lineage>
        <taxon>Eukaryota</taxon>
        <taxon>Fungi</taxon>
        <taxon>Dikarya</taxon>
        <taxon>Ascomycota</taxon>
        <taxon>Pezizomycotina</taxon>
        <taxon>Eurotiomycetes</taxon>
        <taxon>Eurotiomycetidae</taxon>
        <taxon>Eurotiales</taxon>
        <taxon>Aspergillaceae</taxon>
        <taxon>Penicillium</taxon>
    </lineage>
</organism>
<keyword evidence="3" id="KW-1185">Reference proteome</keyword>
<evidence type="ECO:0000313" key="3">
    <source>
        <dbReference type="Proteomes" id="UP000191612"/>
    </source>
</evidence>
<accession>A0A1V6QZ48</accession>
<evidence type="ECO:0000313" key="2">
    <source>
        <dbReference type="EMBL" id="OQD94458.1"/>
    </source>
</evidence>
<feature type="compositionally biased region" description="Polar residues" evidence="1">
    <location>
        <begin position="102"/>
        <end position="111"/>
    </location>
</feature>
<sequence>MRTLVKGQTKTTTPQKKTHPTNPMVLPQIPKPTQNTTNRLWSELQELLPGAHEPTISFQQTPVYWTSHDGATSSQSCAQTTTTPSSDYTLNNQLHMTPFPPSSSRTHTSPVGTLLAAGS</sequence>
<reference evidence="3" key="1">
    <citation type="journal article" date="2017" name="Nat. Microbiol.">
        <title>Global analysis of biosynthetic gene clusters reveals vast potential of secondary metabolite production in Penicillium species.</title>
        <authorList>
            <person name="Nielsen J.C."/>
            <person name="Grijseels S."/>
            <person name="Prigent S."/>
            <person name="Ji B."/>
            <person name="Dainat J."/>
            <person name="Nielsen K.F."/>
            <person name="Frisvad J.C."/>
            <person name="Workman M."/>
            <person name="Nielsen J."/>
        </authorList>
    </citation>
    <scope>NUCLEOTIDE SEQUENCE [LARGE SCALE GENOMIC DNA]</scope>
    <source>
        <strain evidence="3">IBT 29525</strain>
    </source>
</reference>
<dbReference type="EMBL" id="MDYO01000026">
    <property type="protein sequence ID" value="OQD94458.1"/>
    <property type="molecule type" value="Genomic_DNA"/>
</dbReference>
<comment type="caution">
    <text evidence="2">The sequence shown here is derived from an EMBL/GenBank/DDBJ whole genome shotgun (WGS) entry which is preliminary data.</text>
</comment>
<feature type="region of interest" description="Disordered" evidence="1">
    <location>
        <begin position="1"/>
        <end position="34"/>
    </location>
</feature>
<proteinExistence type="predicted"/>
<dbReference type="AlphaFoldDB" id="A0A1V6QZ48"/>
<feature type="region of interest" description="Disordered" evidence="1">
    <location>
        <begin position="67"/>
        <end position="119"/>
    </location>
</feature>
<gene>
    <name evidence="2" type="ORF">PENSOL_c026G06525</name>
</gene>
<evidence type="ECO:0000256" key="1">
    <source>
        <dbReference type="SAM" id="MobiDB-lite"/>
    </source>
</evidence>
<dbReference type="Proteomes" id="UP000191612">
    <property type="component" value="Unassembled WGS sequence"/>
</dbReference>